<proteinExistence type="predicted"/>
<comment type="caution">
    <text evidence="3">The sequence shown here is derived from an EMBL/GenBank/DDBJ whole genome shotgun (WGS) entry which is preliminary data.</text>
</comment>
<dbReference type="PANTHER" id="PTHR12526:SF595">
    <property type="entry name" value="BLL5217 PROTEIN"/>
    <property type="match status" value="1"/>
</dbReference>
<accession>A0A1F5JHB6</accession>
<dbReference type="PANTHER" id="PTHR12526">
    <property type="entry name" value="GLYCOSYLTRANSFERASE"/>
    <property type="match status" value="1"/>
</dbReference>
<reference evidence="3 4" key="1">
    <citation type="journal article" date="2016" name="Nat. Commun.">
        <title>Thousands of microbial genomes shed light on interconnected biogeochemical processes in an aquifer system.</title>
        <authorList>
            <person name="Anantharaman K."/>
            <person name="Brown C.T."/>
            <person name="Hug L.A."/>
            <person name="Sharon I."/>
            <person name="Castelle C.J."/>
            <person name="Probst A.J."/>
            <person name="Thomas B.C."/>
            <person name="Singh A."/>
            <person name="Wilkins M.J."/>
            <person name="Karaoz U."/>
            <person name="Brodie E.L."/>
            <person name="Williams K.H."/>
            <person name="Hubbard S.S."/>
            <person name="Banfield J.F."/>
        </authorList>
    </citation>
    <scope>NUCLEOTIDE SEQUENCE [LARGE SCALE GENOMIC DNA]</scope>
</reference>
<dbReference type="InterPro" id="IPR028098">
    <property type="entry name" value="Glyco_trans_4-like_N"/>
</dbReference>
<feature type="domain" description="Glycosyltransferase subfamily 4-like N-terminal" evidence="2">
    <location>
        <begin position="18"/>
        <end position="143"/>
    </location>
</feature>
<organism evidence="3 4">
    <name type="scientific">Candidatus Daviesbacteria bacterium RIFCSPHIGHO2_01_FULL_40_11</name>
    <dbReference type="NCBI Taxonomy" id="1797762"/>
    <lineage>
        <taxon>Bacteria</taxon>
        <taxon>Candidatus Daviesiibacteriota</taxon>
    </lineage>
</organism>
<dbReference type="SUPFAM" id="SSF53756">
    <property type="entry name" value="UDP-Glycosyltransferase/glycogen phosphorylase"/>
    <property type="match status" value="1"/>
</dbReference>
<name>A0A1F5JHB6_9BACT</name>
<dbReference type="CDD" id="cd03802">
    <property type="entry name" value="GT4_AviGT4-like"/>
    <property type="match status" value="1"/>
</dbReference>
<evidence type="ECO:0000259" key="2">
    <source>
        <dbReference type="Pfam" id="PF13439"/>
    </source>
</evidence>
<dbReference type="Pfam" id="PF00534">
    <property type="entry name" value="Glycos_transf_1"/>
    <property type="match status" value="1"/>
</dbReference>
<dbReference type="Proteomes" id="UP000177555">
    <property type="component" value="Unassembled WGS sequence"/>
</dbReference>
<evidence type="ECO:0000313" key="3">
    <source>
        <dbReference type="EMBL" id="OGE28057.1"/>
    </source>
</evidence>
<dbReference type="Pfam" id="PF13439">
    <property type="entry name" value="Glyco_transf_4"/>
    <property type="match status" value="1"/>
</dbReference>
<sequence length="347" mass="39432">MRIAQLAPLWKTIPPLKYGGSEMVVSNLTEELTAQGVDVTLFACRGSKTSGKLVEVIEKPMYDLVGGFSWTTIQPYDLLSFDELFKRLDEFDVIHNHMGFHPLVFSRLVNIPIITTLHSSVEPDFPYLAKRFGNNLFVSISNAQRKLAPYLNYIATIYHGIDTSKFSPDYTKDKDYFFFIGSLSRNKGIDLAVKACYELNKKLIIAGEIRESEKDFLEKEVFPFVDGDKIKFISEVDHREKVKLYRGAKALLFPIKWNEAFGLVMPESLACGTPVIAYNNGAIPEVIVNGESGFVVDNFDDFKNGIQMIDQISREKCRETAEERFDIKVMTQNYINLFQKVVSEIGI</sequence>
<feature type="domain" description="Glycosyl transferase family 1" evidence="1">
    <location>
        <begin position="163"/>
        <end position="323"/>
    </location>
</feature>
<protein>
    <submittedName>
        <fullName evidence="3">Uncharacterized protein</fullName>
    </submittedName>
</protein>
<dbReference type="AlphaFoldDB" id="A0A1F5JHB6"/>
<dbReference type="Gene3D" id="3.40.50.2000">
    <property type="entry name" value="Glycogen Phosphorylase B"/>
    <property type="match status" value="2"/>
</dbReference>
<gene>
    <name evidence="3" type="ORF">A2867_01575</name>
</gene>
<dbReference type="GO" id="GO:0016757">
    <property type="term" value="F:glycosyltransferase activity"/>
    <property type="evidence" value="ECO:0007669"/>
    <property type="project" value="InterPro"/>
</dbReference>
<dbReference type="InterPro" id="IPR001296">
    <property type="entry name" value="Glyco_trans_1"/>
</dbReference>
<dbReference type="EMBL" id="MFCP01000023">
    <property type="protein sequence ID" value="OGE28057.1"/>
    <property type="molecule type" value="Genomic_DNA"/>
</dbReference>
<evidence type="ECO:0000259" key="1">
    <source>
        <dbReference type="Pfam" id="PF00534"/>
    </source>
</evidence>
<evidence type="ECO:0000313" key="4">
    <source>
        <dbReference type="Proteomes" id="UP000177555"/>
    </source>
</evidence>